<dbReference type="InterPro" id="IPR036880">
    <property type="entry name" value="Kunitz_BPTI_sf"/>
</dbReference>
<dbReference type="PANTHER" id="PTHR47247:SF1">
    <property type="entry name" value="KUNITZ-TYPE PROTEASE INHIBITOR 2"/>
    <property type="match status" value="1"/>
</dbReference>
<keyword evidence="2" id="KW-0722">Serine protease inhibitor</keyword>
<dbReference type="SMART" id="SM00131">
    <property type="entry name" value="KU"/>
    <property type="match status" value="1"/>
</dbReference>
<dbReference type="PANTHER" id="PTHR47247">
    <property type="entry name" value="KUNITZ-TYPE PROTEASE INHIBITOR 2"/>
    <property type="match status" value="1"/>
</dbReference>
<dbReference type="GO" id="GO:0004867">
    <property type="term" value="F:serine-type endopeptidase inhibitor activity"/>
    <property type="evidence" value="ECO:0007669"/>
    <property type="project" value="UniProtKB-KW"/>
</dbReference>
<dbReference type="PROSITE" id="PS50279">
    <property type="entry name" value="BPTI_KUNITZ_2"/>
    <property type="match status" value="1"/>
</dbReference>
<keyword evidence="1" id="KW-0646">Protease inhibitor</keyword>
<dbReference type="AlphaFoldDB" id="A0A0C9RW28"/>
<evidence type="ECO:0000256" key="3">
    <source>
        <dbReference type="ARBA" id="ARBA00023157"/>
    </source>
</evidence>
<evidence type="ECO:0000256" key="5">
    <source>
        <dbReference type="ARBA" id="ARBA00093388"/>
    </source>
</evidence>
<organism evidence="8">
    <name type="scientific">Amblyomma americanum</name>
    <name type="common">Lone star tick</name>
    <dbReference type="NCBI Taxonomy" id="6943"/>
    <lineage>
        <taxon>Eukaryota</taxon>
        <taxon>Metazoa</taxon>
        <taxon>Ecdysozoa</taxon>
        <taxon>Arthropoda</taxon>
        <taxon>Chelicerata</taxon>
        <taxon>Arachnida</taxon>
        <taxon>Acari</taxon>
        <taxon>Parasitiformes</taxon>
        <taxon>Ixodida</taxon>
        <taxon>Ixodoidea</taxon>
        <taxon>Ixodidae</taxon>
        <taxon>Amblyomminae</taxon>
        <taxon>Amblyomma</taxon>
    </lineage>
</organism>
<feature type="domain" description="BPTI/Kunitz inhibitor" evidence="7">
    <location>
        <begin position="47"/>
        <end position="95"/>
    </location>
</feature>
<evidence type="ECO:0000313" key="8">
    <source>
        <dbReference type="EMBL" id="JAG91771.1"/>
    </source>
</evidence>
<dbReference type="PRINTS" id="PR00759">
    <property type="entry name" value="BASICPTASE"/>
</dbReference>
<evidence type="ECO:0000256" key="1">
    <source>
        <dbReference type="ARBA" id="ARBA00022690"/>
    </source>
</evidence>
<keyword evidence="6" id="KW-0732">Signal</keyword>
<dbReference type="PROSITE" id="PS00280">
    <property type="entry name" value="BPTI_KUNITZ_1"/>
    <property type="match status" value="1"/>
</dbReference>
<accession>A0A0C9RW28</accession>
<comment type="function">
    <text evidence="5">Serine protease inhibitor that inhibits trypsin at a molar ratio of 1:1.</text>
</comment>
<reference evidence="8" key="1">
    <citation type="journal article" date="2015" name="PLoS ONE">
        <title>An Insight into the Sialome of the Lone Star Tick, Amblyomma americanum, with a Glimpse on Its Time Dependent Gene Expression.</title>
        <authorList>
            <person name="Karim S."/>
            <person name="Ribeiro J.M."/>
        </authorList>
    </citation>
    <scope>NUCLEOTIDE SEQUENCE</scope>
    <source>
        <tissue evidence="8">Salivary gland</tissue>
    </source>
</reference>
<proteinExistence type="evidence at transcript level"/>
<dbReference type="InterPro" id="IPR002223">
    <property type="entry name" value="Kunitz_BPTI"/>
</dbReference>
<evidence type="ECO:0000256" key="6">
    <source>
        <dbReference type="SAM" id="SignalP"/>
    </source>
</evidence>
<dbReference type="CDD" id="cd00109">
    <property type="entry name" value="Kunitz-type"/>
    <property type="match status" value="1"/>
</dbReference>
<dbReference type="EMBL" id="GBZX01000969">
    <property type="protein sequence ID" value="JAG91771.1"/>
    <property type="molecule type" value="mRNA"/>
</dbReference>
<sequence>MRVLLVAAILFTARAAFLLDNEDEDYYEHGVKICGRNGSETECKALCSEQLEEGPCRAIIPRYGFNGRSCQMFFYGGCYGNNNSFATEDECMTACGKYKKETDVARL</sequence>
<evidence type="ECO:0000259" key="7">
    <source>
        <dbReference type="PROSITE" id="PS50279"/>
    </source>
</evidence>
<dbReference type="Pfam" id="PF00014">
    <property type="entry name" value="Kunitz_BPTI"/>
    <property type="match status" value="1"/>
</dbReference>
<name>A0A0C9RW28_AMBAM</name>
<evidence type="ECO:0000256" key="4">
    <source>
        <dbReference type="ARBA" id="ARBA00049646"/>
    </source>
</evidence>
<feature type="signal peptide" evidence="6">
    <location>
        <begin position="1"/>
        <end position="15"/>
    </location>
</feature>
<dbReference type="InterPro" id="IPR020901">
    <property type="entry name" value="Prtase_inh_Kunz-CS"/>
</dbReference>
<dbReference type="Gene3D" id="4.10.410.10">
    <property type="entry name" value="Pancreatic trypsin inhibitor Kunitz domain"/>
    <property type="match status" value="1"/>
</dbReference>
<comment type="similarity">
    <text evidence="4">Belongs to the venom Kunitz-type family. 01 (intermediate) subfamily.</text>
</comment>
<protein>
    <submittedName>
        <fullName evidence="8">Putative tick kunitz 81</fullName>
    </submittedName>
</protein>
<dbReference type="SUPFAM" id="SSF57362">
    <property type="entry name" value="BPTI-like"/>
    <property type="match status" value="1"/>
</dbReference>
<feature type="chain" id="PRO_5012542708" evidence="6">
    <location>
        <begin position="16"/>
        <end position="107"/>
    </location>
</feature>
<keyword evidence="3" id="KW-1015">Disulfide bond</keyword>
<evidence type="ECO:0000256" key="2">
    <source>
        <dbReference type="ARBA" id="ARBA00022900"/>
    </source>
</evidence>